<sequence>MKKWIIFSVIAAICLCAISAIVYSEAMKPKKSAFQKAEAAAKSKGMTEAESFYLYNGTETYYVAVGNTKDRKKKVFWIPEKKGEEMIIMDYSSGKSKSEIMSLVQQELNPDKILSVKLGMENNVPLWEVVYQNGSKQMNYEYFDFETGEWLKYYRSI</sequence>
<evidence type="ECO:0000259" key="1">
    <source>
        <dbReference type="Pfam" id="PF17881"/>
    </source>
</evidence>
<evidence type="ECO:0000313" key="3">
    <source>
        <dbReference type="Proteomes" id="UP000823486"/>
    </source>
</evidence>
<gene>
    <name evidence="2" type="ORF">JOC77_002044</name>
</gene>
<protein>
    <submittedName>
        <fullName evidence="2">Uncharacterized protein YpmB</fullName>
    </submittedName>
</protein>
<dbReference type="Pfam" id="PF17881">
    <property type="entry name" value="TseB"/>
    <property type="match status" value="1"/>
</dbReference>
<dbReference type="InterPro" id="IPR041401">
    <property type="entry name" value="TseB-like_dom"/>
</dbReference>
<keyword evidence="3" id="KW-1185">Reference proteome</keyword>
<organism evidence="2 3">
    <name type="scientific">Peribacillus deserti</name>
    <dbReference type="NCBI Taxonomy" id="673318"/>
    <lineage>
        <taxon>Bacteria</taxon>
        <taxon>Bacillati</taxon>
        <taxon>Bacillota</taxon>
        <taxon>Bacilli</taxon>
        <taxon>Bacillales</taxon>
        <taxon>Bacillaceae</taxon>
        <taxon>Peribacillus</taxon>
    </lineage>
</organism>
<dbReference type="EMBL" id="JAFBFI010000007">
    <property type="protein sequence ID" value="MBM7692614.1"/>
    <property type="molecule type" value="Genomic_DNA"/>
</dbReference>
<dbReference type="SUPFAM" id="SSF54403">
    <property type="entry name" value="Cystatin/monellin"/>
    <property type="match status" value="2"/>
</dbReference>
<dbReference type="Gene3D" id="3.10.450.40">
    <property type="match status" value="2"/>
</dbReference>
<reference evidence="2 3" key="1">
    <citation type="submission" date="2021-01" db="EMBL/GenBank/DDBJ databases">
        <title>Genomic Encyclopedia of Type Strains, Phase IV (KMG-IV): sequencing the most valuable type-strain genomes for metagenomic binning, comparative biology and taxonomic classification.</title>
        <authorList>
            <person name="Goeker M."/>
        </authorList>
    </citation>
    <scope>NUCLEOTIDE SEQUENCE [LARGE SCALE GENOMIC DNA]</scope>
    <source>
        <strain evidence="2 3">DSM 105482</strain>
    </source>
</reference>
<dbReference type="InterPro" id="IPR046350">
    <property type="entry name" value="Cystatin_sf"/>
</dbReference>
<comment type="caution">
    <text evidence="2">The sequence shown here is derived from an EMBL/GenBank/DDBJ whole genome shotgun (WGS) entry which is preliminary data.</text>
</comment>
<proteinExistence type="predicted"/>
<feature type="domain" description="Cell wall elongation regulator TseB-like" evidence="1">
    <location>
        <begin position="36"/>
        <end position="79"/>
    </location>
</feature>
<name>A0ABS2QIQ0_9BACI</name>
<dbReference type="Proteomes" id="UP000823486">
    <property type="component" value="Unassembled WGS sequence"/>
</dbReference>
<accession>A0ABS2QIQ0</accession>
<evidence type="ECO:0000313" key="2">
    <source>
        <dbReference type="EMBL" id="MBM7692614.1"/>
    </source>
</evidence>
<dbReference type="RefSeq" id="WP_204542435.1">
    <property type="nucleotide sequence ID" value="NZ_JAFBFI010000007.1"/>
</dbReference>